<sequence length="146" mass="16941">MAVIETCVYADGELMAPALLPTLRAKSRLAFASAKYFPTFDIGYTHIYRITAWGLSCDKAERRARRKVGRFYRKLNQVEGFSTITLDKREDYVRSNQNYSVTYDIVYVIERTGSRTQRPDAPYPEYQHDLQKLTFTPETAAVLIRR</sequence>
<gene>
    <name evidence="1" type="ORF">E1261_00480</name>
</gene>
<keyword evidence="2" id="KW-1185">Reference proteome</keyword>
<dbReference type="AlphaFoldDB" id="A0A4V2XT24"/>
<name>A0A4V2XT24_9ACTN</name>
<dbReference type="RefSeq" id="WP_132399930.1">
    <property type="nucleotide sequence ID" value="NZ_SMKA01000001.1"/>
</dbReference>
<evidence type="ECO:0000313" key="2">
    <source>
        <dbReference type="Proteomes" id="UP000295075"/>
    </source>
</evidence>
<protein>
    <submittedName>
        <fullName evidence="1">Uncharacterized protein</fullName>
    </submittedName>
</protein>
<reference evidence="1 2" key="1">
    <citation type="submission" date="2019-03" db="EMBL/GenBank/DDBJ databases">
        <title>Draft genome sequences of novel Actinobacteria.</title>
        <authorList>
            <person name="Sahin N."/>
            <person name="Ay H."/>
            <person name="Saygin H."/>
        </authorList>
    </citation>
    <scope>NUCLEOTIDE SEQUENCE [LARGE SCALE GENOMIC DNA]</scope>
    <source>
        <strain evidence="1 2">JCM 30547</strain>
    </source>
</reference>
<evidence type="ECO:0000313" key="1">
    <source>
        <dbReference type="EMBL" id="TDC35835.1"/>
    </source>
</evidence>
<organism evidence="1 2">
    <name type="scientific">Kribbella albertanoniae</name>
    <dbReference type="NCBI Taxonomy" id="1266829"/>
    <lineage>
        <taxon>Bacteria</taxon>
        <taxon>Bacillati</taxon>
        <taxon>Actinomycetota</taxon>
        <taxon>Actinomycetes</taxon>
        <taxon>Propionibacteriales</taxon>
        <taxon>Kribbellaceae</taxon>
        <taxon>Kribbella</taxon>
    </lineage>
</organism>
<comment type="caution">
    <text evidence="1">The sequence shown here is derived from an EMBL/GenBank/DDBJ whole genome shotgun (WGS) entry which is preliminary data.</text>
</comment>
<accession>A0A4V2XT24</accession>
<dbReference type="Proteomes" id="UP000295075">
    <property type="component" value="Unassembled WGS sequence"/>
</dbReference>
<dbReference type="OrthoDB" id="4196137at2"/>
<dbReference type="EMBL" id="SMKA01000001">
    <property type="protein sequence ID" value="TDC35835.1"/>
    <property type="molecule type" value="Genomic_DNA"/>
</dbReference>
<proteinExistence type="predicted"/>